<evidence type="ECO:0000256" key="4">
    <source>
        <dbReference type="ARBA" id="ARBA00022643"/>
    </source>
</evidence>
<dbReference type="SUPFAM" id="SSF55785">
    <property type="entry name" value="PYP-like sensor domain (PAS domain)"/>
    <property type="match status" value="3"/>
</dbReference>
<dbReference type="InterPro" id="IPR000700">
    <property type="entry name" value="PAS-assoc_C"/>
</dbReference>
<dbReference type="InterPro" id="IPR013655">
    <property type="entry name" value="PAS_fold_3"/>
</dbReference>
<feature type="compositionally biased region" description="Polar residues" evidence="16">
    <location>
        <begin position="1002"/>
        <end position="1013"/>
    </location>
</feature>
<keyword evidence="4" id="KW-0288">FMN</keyword>
<organism evidence="20 21">
    <name type="scientific">Microbotryum silenes-dioicae</name>
    <dbReference type="NCBI Taxonomy" id="796604"/>
    <lineage>
        <taxon>Eukaryota</taxon>
        <taxon>Fungi</taxon>
        <taxon>Dikarya</taxon>
        <taxon>Basidiomycota</taxon>
        <taxon>Pucciniomycotina</taxon>
        <taxon>Microbotryomycetes</taxon>
        <taxon>Microbotryales</taxon>
        <taxon>Microbotryaceae</taxon>
        <taxon>Microbotryum</taxon>
    </lineage>
</organism>
<dbReference type="Proteomes" id="UP000249464">
    <property type="component" value="Unassembled WGS sequence"/>
</dbReference>
<dbReference type="Gene3D" id="3.30.50.10">
    <property type="entry name" value="Erythroid Transcription Factor GATA-1, subunit A"/>
    <property type="match status" value="1"/>
</dbReference>
<dbReference type="InterPro" id="IPR013088">
    <property type="entry name" value="Znf_NHR/GATA"/>
</dbReference>
<evidence type="ECO:0000313" key="20">
    <source>
        <dbReference type="EMBL" id="SGY38870.1"/>
    </source>
</evidence>
<keyword evidence="5" id="KW-0479">Metal-binding</keyword>
<keyword evidence="12" id="KW-0010">Activator</keyword>
<evidence type="ECO:0000256" key="12">
    <source>
        <dbReference type="ARBA" id="ARBA00023159"/>
    </source>
</evidence>
<keyword evidence="14" id="KW-0675">Receptor</keyword>
<accession>A0A2X0M482</accession>
<keyword evidence="10" id="KW-0805">Transcription regulation</keyword>
<dbReference type="Gene3D" id="3.30.450.20">
    <property type="entry name" value="PAS domain"/>
    <property type="match status" value="3"/>
</dbReference>
<feature type="region of interest" description="Disordered" evidence="16">
    <location>
        <begin position="1054"/>
        <end position="1101"/>
    </location>
</feature>
<dbReference type="EMBL" id="FQNC01000042">
    <property type="protein sequence ID" value="SGY38870.1"/>
    <property type="molecule type" value="Genomic_DNA"/>
</dbReference>
<evidence type="ECO:0000256" key="11">
    <source>
        <dbReference type="ARBA" id="ARBA00023125"/>
    </source>
</evidence>
<dbReference type="GO" id="GO:0005634">
    <property type="term" value="C:nucleus"/>
    <property type="evidence" value="ECO:0007669"/>
    <property type="project" value="TreeGrafter"/>
</dbReference>
<dbReference type="InterPro" id="IPR001610">
    <property type="entry name" value="PAC"/>
</dbReference>
<dbReference type="InterPro" id="IPR000679">
    <property type="entry name" value="Znf_GATA"/>
</dbReference>
<dbReference type="PROSITE" id="PS50113">
    <property type="entry name" value="PAC"/>
    <property type="match status" value="1"/>
</dbReference>
<dbReference type="Pfam" id="PF08447">
    <property type="entry name" value="PAS_3"/>
    <property type="match status" value="1"/>
</dbReference>
<keyword evidence="3" id="KW-0285">Flavoprotein</keyword>
<dbReference type="CDD" id="cd00202">
    <property type="entry name" value="ZnF_GATA"/>
    <property type="match status" value="1"/>
</dbReference>
<evidence type="ECO:0000256" key="9">
    <source>
        <dbReference type="ARBA" id="ARBA00022991"/>
    </source>
</evidence>
<keyword evidence="9" id="KW-0157">Chromophore</keyword>
<keyword evidence="1" id="KW-0600">Photoreceptor protein</keyword>
<keyword evidence="2" id="KW-0716">Sensory transduction</keyword>
<dbReference type="PROSITE" id="PS50112">
    <property type="entry name" value="PAS"/>
    <property type="match status" value="3"/>
</dbReference>
<feature type="domain" description="PAS" evidence="17">
    <location>
        <begin position="772"/>
        <end position="820"/>
    </location>
</feature>
<dbReference type="CDD" id="cd00130">
    <property type="entry name" value="PAS"/>
    <property type="match status" value="3"/>
</dbReference>
<feature type="compositionally biased region" description="Low complexity" evidence="16">
    <location>
        <begin position="81"/>
        <end position="97"/>
    </location>
</feature>
<feature type="region of interest" description="Disordered" evidence="16">
    <location>
        <begin position="1"/>
        <end position="112"/>
    </location>
</feature>
<keyword evidence="6" id="KW-0677">Repeat</keyword>
<dbReference type="FunFam" id="3.30.450.20:FF:000064">
    <property type="entry name" value="Vivid PAS protein VVD"/>
    <property type="match status" value="1"/>
</dbReference>
<feature type="compositionally biased region" description="Low complexity" evidence="16">
    <location>
        <begin position="43"/>
        <end position="57"/>
    </location>
</feature>
<evidence type="ECO:0000313" key="21">
    <source>
        <dbReference type="Proteomes" id="UP000249464"/>
    </source>
</evidence>
<dbReference type="GO" id="GO:0043565">
    <property type="term" value="F:sequence-specific DNA binding"/>
    <property type="evidence" value="ECO:0007669"/>
    <property type="project" value="InterPro"/>
</dbReference>
<dbReference type="GO" id="GO:0006355">
    <property type="term" value="P:regulation of DNA-templated transcription"/>
    <property type="evidence" value="ECO:0007669"/>
    <property type="project" value="InterPro"/>
</dbReference>
<feature type="domain" description="GATA-type" evidence="19">
    <location>
        <begin position="1012"/>
        <end position="1045"/>
    </location>
</feature>
<dbReference type="GO" id="GO:0009881">
    <property type="term" value="F:photoreceptor activity"/>
    <property type="evidence" value="ECO:0007669"/>
    <property type="project" value="UniProtKB-KW"/>
</dbReference>
<sequence length="1101" mass="117856">MDNIDSYWSMQDDAAGNQGYSPGPSASHPPYVARTNSQSRLVQLQQQQQQQHASQQHQHPHQQHQQHLQQHQQQQHHQHLNQHQNHQQQQQQQQHQQHPQHHSSTYGLSPSALDPSSFSSQFILPRFASGGPGDAFGFGVAVAEATNPGNSNDYKNPGALGMRSSSLMSSHSFANMYSSSAPTDIYGAFGSGAGCVTNVGYEDATQLGSAVSASGMGSTPSLGGLQANPANSPVHGDGGQQQLGSGKTSQTGISQPVTANQTSANGSATGPNLAVSQPAPALPMHASEGGPVYAPYGSSIISINSNPPTGYKMPAQAVAMAPTQAPPPGSTYEPASLGLPVPPPAGESNNFAGLYSSSGFDMLGFLARIAARPNPQLSIGAVDTSCAFLVVDAKRWDQPIVFASETFTRMTGYPNDEIIGKNCRFLQSPTGSQAQGTPRKYTDSNAAWHMRVHIASGKESQSSLINYKKDGKPFINLVTIIPIAWDSDEITYFVGFQVDLVDQPNAILDRMKDGTYVVNYSLYNNTGTVSMPSHRTTISMASIEDRAGVAEEGTIVPTQGDDTEWEMTEEDSKANLVAAASAAVTDACRGSLAAAAASTTSLAPSKGELDTLEVIERDGLQGLESEEDRRSFHKLLLSEADDFIHVLSLKGSFLYCSPSIASVLEYQPSELIGKTLPTLCHPSDVVPVMRLLKDTSTIHNSTVSLLYRIRRKHSGYIWLEASGKLHIEPGKGRKCVIFVGRPREVMRMSWTDLKQAGGVGDTEFWMGVSPGGTILSATSAVESMLGRTGDEMMGMSLQHLAAPEHVPAIEQALQQCADGVASTVRYRFQNQLRSGFTDVVTRFYPRAVDELEEPITSSNFHCNILAQTNEVGSEQRKNAGPFASISPVCGPAIGSSSSNVLSPMSESESLSTPSSPPPFQSTFKTLAHPSAISDNVFDELESRRPTSWQFELHQLQITNKKLRDEKEHLIVTARKRGFVFGQRARSEAGCTTTLSRRKASSDGGSSRASTKTNGGRGCANCGRFDSPEWRAGPTGAKTLCNRCGLRWAKTQKQGTDGSAIGSLTSASPARRPSVGGTSASSNSASPTFTPYLASSDAMQWQ</sequence>
<dbReference type="SUPFAM" id="SSF57716">
    <property type="entry name" value="Glucocorticoid receptor-like (DNA-binding domain)"/>
    <property type="match status" value="1"/>
</dbReference>
<evidence type="ECO:0000256" key="7">
    <source>
        <dbReference type="ARBA" id="ARBA00022771"/>
    </source>
</evidence>
<gene>
    <name evidence="20" type="primary">BQ5605_C003g02094</name>
    <name evidence="20" type="ORF">BQ5605_C003G02094</name>
</gene>
<feature type="compositionally biased region" description="Low complexity" evidence="16">
    <location>
        <begin position="901"/>
        <end position="913"/>
    </location>
</feature>
<dbReference type="GO" id="GO:0008270">
    <property type="term" value="F:zinc ion binding"/>
    <property type="evidence" value="ECO:0007669"/>
    <property type="project" value="UniProtKB-KW"/>
</dbReference>
<reference evidence="20 21" key="1">
    <citation type="submission" date="2016-11" db="EMBL/GenBank/DDBJ databases">
        <authorList>
            <person name="Jaros S."/>
            <person name="Januszkiewicz K."/>
            <person name="Wedrychowicz H."/>
        </authorList>
    </citation>
    <scope>NUCLEOTIDE SEQUENCE [LARGE SCALE GENOMIC DNA]</scope>
</reference>
<evidence type="ECO:0000256" key="10">
    <source>
        <dbReference type="ARBA" id="ARBA00023015"/>
    </source>
</evidence>
<dbReference type="NCBIfam" id="TIGR00229">
    <property type="entry name" value="sensory_box"/>
    <property type="match status" value="1"/>
</dbReference>
<keyword evidence="7 15" id="KW-0863">Zinc-finger</keyword>
<dbReference type="SMART" id="SM00401">
    <property type="entry name" value="ZnF_GATA"/>
    <property type="match status" value="1"/>
</dbReference>
<protein>
    <submittedName>
        <fullName evidence="20">BQ5605_C003g02094 protein</fullName>
    </submittedName>
</protein>
<feature type="compositionally biased region" description="Polar residues" evidence="16">
    <location>
        <begin position="242"/>
        <end position="270"/>
    </location>
</feature>
<dbReference type="SMART" id="SM00091">
    <property type="entry name" value="PAS"/>
    <property type="match status" value="3"/>
</dbReference>
<feature type="domain" description="PAS" evidence="17">
    <location>
        <begin position="629"/>
        <end position="695"/>
    </location>
</feature>
<evidence type="ECO:0000259" key="19">
    <source>
        <dbReference type="PROSITE" id="PS50114"/>
    </source>
</evidence>
<dbReference type="Pfam" id="PF13426">
    <property type="entry name" value="PAS_9"/>
    <property type="match status" value="2"/>
</dbReference>
<name>A0A2X0M482_9BASI</name>
<feature type="domain" description="PAS" evidence="17">
    <location>
        <begin position="388"/>
        <end position="422"/>
    </location>
</feature>
<evidence type="ECO:0000259" key="17">
    <source>
        <dbReference type="PROSITE" id="PS50112"/>
    </source>
</evidence>
<keyword evidence="8" id="KW-0862">Zinc</keyword>
<dbReference type="PANTHER" id="PTHR47429">
    <property type="entry name" value="PROTEIN TWIN LOV 1"/>
    <property type="match status" value="1"/>
</dbReference>
<feature type="compositionally biased region" description="Polar residues" evidence="16">
    <location>
        <begin position="1054"/>
        <end position="1067"/>
    </location>
</feature>
<feature type="domain" description="PAC" evidence="18">
    <location>
        <begin position="458"/>
        <end position="512"/>
    </location>
</feature>
<feature type="region of interest" description="Disordered" evidence="16">
    <location>
        <begin position="989"/>
        <end position="1017"/>
    </location>
</feature>
<dbReference type="InterPro" id="IPR000014">
    <property type="entry name" value="PAS"/>
</dbReference>
<feature type="region of interest" description="Disordered" evidence="16">
    <location>
        <begin position="896"/>
        <end position="924"/>
    </location>
</feature>
<dbReference type="PROSITE" id="PS00344">
    <property type="entry name" value="GATA_ZN_FINGER_1"/>
    <property type="match status" value="1"/>
</dbReference>
<keyword evidence="13" id="KW-0804">Transcription</keyword>
<keyword evidence="11" id="KW-0238">DNA-binding</keyword>
<evidence type="ECO:0000256" key="1">
    <source>
        <dbReference type="ARBA" id="ARBA00022543"/>
    </source>
</evidence>
<evidence type="ECO:0000256" key="2">
    <source>
        <dbReference type="ARBA" id="ARBA00022606"/>
    </source>
</evidence>
<feature type="region of interest" description="Disordered" evidence="16">
    <location>
        <begin position="219"/>
        <end position="282"/>
    </location>
</feature>
<dbReference type="PANTHER" id="PTHR47429:SF7">
    <property type="entry name" value="GATA-FACTOR"/>
    <property type="match status" value="1"/>
</dbReference>
<dbReference type="SMART" id="SM00086">
    <property type="entry name" value="PAC"/>
    <property type="match status" value="2"/>
</dbReference>
<keyword evidence="21" id="KW-1185">Reference proteome</keyword>
<evidence type="ECO:0000256" key="13">
    <source>
        <dbReference type="ARBA" id="ARBA00023163"/>
    </source>
</evidence>
<dbReference type="Pfam" id="PF00320">
    <property type="entry name" value="GATA"/>
    <property type="match status" value="1"/>
</dbReference>
<dbReference type="STRING" id="796604.A0A2X0M482"/>
<evidence type="ECO:0000256" key="14">
    <source>
        <dbReference type="ARBA" id="ARBA00023170"/>
    </source>
</evidence>
<dbReference type="AlphaFoldDB" id="A0A2X0M482"/>
<evidence type="ECO:0000256" key="3">
    <source>
        <dbReference type="ARBA" id="ARBA00022630"/>
    </source>
</evidence>
<evidence type="ECO:0000256" key="5">
    <source>
        <dbReference type="ARBA" id="ARBA00022723"/>
    </source>
</evidence>
<evidence type="ECO:0000256" key="8">
    <source>
        <dbReference type="ARBA" id="ARBA00022833"/>
    </source>
</evidence>
<evidence type="ECO:0000256" key="6">
    <source>
        <dbReference type="ARBA" id="ARBA00022737"/>
    </source>
</evidence>
<evidence type="ECO:0000256" key="16">
    <source>
        <dbReference type="SAM" id="MobiDB-lite"/>
    </source>
</evidence>
<proteinExistence type="predicted"/>
<evidence type="ECO:0000259" key="18">
    <source>
        <dbReference type="PROSITE" id="PS50113"/>
    </source>
</evidence>
<evidence type="ECO:0000256" key="15">
    <source>
        <dbReference type="PROSITE-ProRule" id="PRU00094"/>
    </source>
</evidence>
<dbReference type="InterPro" id="IPR035965">
    <property type="entry name" value="PAS-like_dom_sf"/>
</dbReference>
<feature type="compositionally biased region" description="Polar residues" evidence="16">
    <location>
        <begin position="1075"/>
        <end position="1088"/>
    </location>
</feature>
<dbReference type="PROSITE" id="PS50114">
    <property type="entry name" value="GATA_ZN_FINGER_2"/>
    <property type="match status" value="1"/>
</dbReference>